<feature type="transmembrane region" description="Helical" evidence="1">
    <location>
        <begin position="71"/>
        <end position="92"/>
    </location>
</feature>
<evidence type="ECO:0000313" key="2">
    <source>
        <dbReference type="EMBL" id="GAA5518894.1"/>
    </source>
</evidence>
<feature type="transmembrane region" description="Helical" evidence="1">
    <location>
        <begin position="104"/>
        <end position="125"/>
    </location>
</feature>
<organism evidence="2 3">
    <name type="scientific">Demequina sediminis</name>
    <dbReference type="NCBI Taxonomy" id="1930058"/>
    <lineage>
        <taxon>Bacteria</taxon>
        <taxon>Bacillati</taxon>
        <taxon>Actinomycetota</taxon>
        <taxon>Actinomycetes</taxon>
        <taxon>Micrococcales</taxon>
        <taxon>Demequinaceae</taxon>
        <taxon>Demequina</taxon>
    </lineage>
</organism>
<name>A0ABP9WH57_9MICO</name>
<evidence type="ECO:0000256" key="1">
    <source>
        <dbReference type="SAM" id="Phobius"/>
    </source>
</evidence>
<protein>
    <recommendedName>
        <fullName evidence="4">DUF1345 domain-containing protein</fullName>
    </recommendedName>
</protein>
<dbReference type="RefSeq" id="WP_286215090.1">
    <property type="nucleotide sequence ID" value="NZ_AP027736.1"/>
</dbReference>
<feature type="transmembrane region" description="Helical" evidence="1">
    <location>
        <begin position="40"/>
        <end position="59"/>
    </location>
</feature>
<proteinExistence type="predicted"/>
<keyword evidence="1" id="KW-0812">Transmembrane</keyword>
<comment type="caution">
    <text evidence="2">The sequence shown here is derived from an EMBL/GenBank/DDBJ whole genome shotgun (WGS) entry which is preliminary data.</text>
</comment>
<feature type="transmembrane region" description="Helical" evidence="1">
    <location>
        <begin position="205"/>
        <end position="228"/>
    </location>
</feature>
<keyword evidence="1" id="KW-0472">Membrane</keyword>
<evidence type="ECO:0000313" key="3">
    <source>
        <dbReference type="Proteomes" id="UP001426770"/>
    </source>
</evidence>
<reference evidence="2 3" key="1">
    <citation type="submission" date="2024-02" db="EMBL/GenBank/DDBJ databases">
        <title>Lysinimicrobium sediminis NBRC 112286.</title>
        <authorList>
            <person name="Ichikawa N."/>
            <person name="Katano-Makiyama Y."/>
            <person name="Hidaka K."/>
        </authorList>
    </citation>
    <scope>NUCLEOTIDE SEQUENCE [LARGE SCALE GENOMIC DNA]</scope>
    <source>
        <strain evidence="2 3">NBRC 112286</strain>
    </source>
</reference>
<dbReference type="EMBL" id="BAABRR010000006">
    <property type="protein sequence ID" value="GAA5518894.1"/>
    <property type="molecule type" value="Genomic_DNA"/>
</dbReference>
<accession>A0ABP9WH57</accession>
<evidence type="ECO:0008006" key="4">
    <source>
        <dbReference type="Google" id="ProtNLM"/>
    </source>
</evidence>
<gene>
    <name evidence="2" type="ORF">Lsed01_01328</name>
</gene>
<dbReference type="Proteomes" id="UP001426770">
    <property type="component" value="Unassembled WGS sequence"/>
</dbReference>
<keyword evidence="3" id="KW-1185">Reference proteome</keyword>
<sequence>MAIEHPPGHGEHRWPAVVALLIALGLYLALPSTFLPGMRYGVAAVGLVLLVPLIAVNPVRMRRQTTWTRRLSVSQALLLAAANQVALVTLLATLVDPPADSGPGLLLAAAQVWLTNVIAFALVLWELDRGGPVTRFTPLRADLPPADLRFAQDEDHDAIEEVAAASSRESGWRPRFGDYLYSSLSNSMAFSASDSIPLSGRAKALMGLQAFSGFVLLALVIARAVALFG</sequence>
<feature type="transmembrane region" description="Helical" evidence="1">
    <location>
        <begin position="12"/>
        <end position="34"/>
    </location>
</feature>
<keyword evidence="1" id="KW-1133">Transmembrane helix</keyword>